<evidence type="ECO:0000256" key="13">
    <source>
        <dbReference type="ARBA" id="ARBA00023212"/>
    </source>
</evidence>
<evidence type="ECO:0000259" key="18">
    <source>
        <dbReference type="PROSITE" id="PS50002"/>
    </source>
</evidence>
<dbReference type="InterPro" id="IPR036961">
    <property type="entry name" value="Kinesin_motor_dom_sf"/>
</dbReference>
<dbReference type="SUPFAM" id="SSF48371">
    <property type="entry name" value="ARM repeat"/>
    <property type="match status" value="1"/>
</dbReference>
<feature type="compositionally biased region" description="Low complexity" evidence="17">
    <location>
        <begin position="1687"/>
        <end position="1704"/>
    </location>
</feature>
<keyword evidence="12 16" id="KW-0009">Actin-binding</keyword>
<evidence type="ECO:0000256" key="15">
    <source>
        <dbReference type="PROSITE-ProRule" id="PRU00192"/>
    </source>
</evidence>
<evidence type="ECO:0000256" key="12">
    <source>
        <dbReference type="ARBA" id="ARBA00023203"/>
    </source>
</evidence>
<dbReference type="PROSITE" id="PS51456">
    <property type="entry name" value="MYOSIN_MOTOR"/>
    <property type="match status" value="1"/>
</dbReference>
<evidence type="ECO:0000256" key="10">
    <source>
        <dbReference type="ARBA" id="ARBA00023123"/>
    </source>
</evidence>
<dbReference type="SUPFAM" id="SSF50044">
    <property type="entry name" value="SH3-domain"/>
    <property type="match status" value="1"/>
</dbReference>
<feature type="compositionally biased region" description="Low complexity" evidence="17">
    <location>
        <begin position="680"/>
        <end position="691"/>
    </location>
</feature>
<dbReference type="GO" id="GO:0016787">
    <property type="term" value="F:hydrolase activity"/>
    <property type="evidence" value="ECO:0007669"/>
    <property type="project" value="UniProtKB-KW"/>
</dbReference>
<dbReference type="Pfam" id="PF00018">
    <property type="entry name" value="SH3_1"/>
    <property type="match status" value="1"/>
</dbReference>
<dbReference type="GO" id="GO:0000146">
    <property type="term" value="F:microfilament motor activity"/>
    <property type="evidence" value="ECO:0007669"/>
    <property type="project" value="TreeGrafter"/>
</dbReference>
<dbReference type="CDD" id="cd01378">
    <property type="entry name" value="MYSc_Myo1"/>
    <property type="match status" value="1"/>
</dbReference>
<accession>A0A5C3KJ91</accession>
<reference evidence="21 22" key="1">
    <citation type="journal article" date="2019" name="Nat. Ecol. Evol.">
        <title>Megaphylogeny resolves global patterns of mushroom evolution.</title>
        <authorList>
            <person name="Varga T."/>
            <person name="Krizsan K."/>
            <person name="Foldi C."/>
            <person name="Dima B."/>
            <person name="Sanchez-Garcia M."/>
            <person name="Sanchez-Ramirez S."/>
            <person name="Szollosi G.J."/>
            <person name="Szarkandi J.G."/>
            <person name="Papp V."/>
            <person name="Albert L."/>
            <person name="Andreopoulos W."/>
            <person name="Angelini C."/>
            <person name="Antonin V."/>
            <person name="Barry K.W."/>
            <person name="Bougher N.L."/>
            <person name="Buchanan P."/>
            <person name="Buyck B."/>
            <person name="Bense V."/>
            <person name="Catcheside P."/>
            <person name="Chovatia M."/>
            <person name="Cooper J."/>
            <person name="Damon W."/>
            <person name="Desjardin D."/>
            <person name="Finy P."/>
            <person name="Geml J."/>
            <person name="Haridas S."/>
            <person name="Hughes K."/>
            <person name="Justo A."/>
            <person name="Karasinski D."/>
            <person name="Kautmanova I."/>
            <person name="Kiss B."/>
            <person name="Kocsube S."/>
            <person name="Kotiranta H."/>
            <person name="LaButti K.M."/>
            <person name="Lechner B.E."/>
            <person name="Liimatainen K."/>
            <person name="Lipzen A."/>
            <person name="Lukacs Z."/>
            <person name="Mihaltcheva S."/>
            <person name="Morgado L.N."/>
            <person name="Niskanen T."/>
            <person name="Noordeloos M.E."/>
            <person name="Ohm R.A."/>
            <person name="Ortiz-Santana B."/>
            <person name="Ovrebo C."/>
            <person name="Racz N."/>
            <person name="Riley R."/>
            <person name="Savchenko A."/>
            <person name="Shiryaev A."/>
            <person name="Soop K."/>
            <person name="Spirin V."/>
            <person name="Szebenyi C."/>
            <person name="Tomsovsky M."/>
            <person name="Tulloss R.E."/>
            <person name="Uehling J."/>
            <person name="Grigoriev I.V."/>
            <person name="Vagvolgyi C."/>
            <person name="Papp T."/>
            <person name="Martin F.M."/>
            <person name="Miettinen O."/>
            <person name="Hibbett D.S."/>
            <person name="Nagy L.G."/>
        </authorList>
    </citation>
    <scope>NUCLEOTIDE SEQUENCE [LARGE SCALE GENOMIC DNA]</scope>
    <source>
        <strain evidence="21 22">CBS 121175</strain>
    </source>
</reference>
<gene>
    <name evidence="21" type="ORF">FA15DRAFT_708504</name>
</gene>
<evidence type="ECO:0000256" key="14">
    <source>
        <dbReference type="ARBA" id="ARBA00025586"/>
    </source>
</evidence>
<dbReference type="Gene3D" id="2.30.30.40">
    <property type="entry name" value="SH3 Domains"/>
    <property type="match status" value="1"/>
</dbReference>
<dbReference type="InterPro" id="IPR011989">
    <property type="entry name" value="ARM-like"/>
</dbReference>
<dbReference type="FunFam" id="1.20.58.530:FF:000007">
    <property type="entry name" value="Myosin IE"/>
    <property type="match status" value="1"/>
</dbReference>
<keyword evidence="6" id="KW-0677">Repeat</keyword>
<feature type="region of interest" description="Disordered" evidence="17">
    <location>
        <begin position="1624"/>
        <end position="1743"/>
    </location>
</feature>
<keyword evidence="8" id="KW-0378">Hydrolase</keyword>
<dbReference type="Gene3D" id="1.20.120.720">
    <property type="entry name" value="Myosin VI head, motor domain, U50 subdomain"/>
    <property type="match status" value="1"/>
</dbReference>
<dbReference type="InterPro" id="IPR001609">
    <property type="entry name" value="Myosin_head_motor_dom-like"/>
</dbReference>
<feature type="compositionally biased region" description="Low complexity" evidence="17">
    <location>
        <begin position="1856"/>
        <end position="1871"/>
    </location>
</feature>
<evidence type="ECO:0000256" key="7">
    <source>
        <dbReference type="ARBA" id="ARBA00022741"/>
    </source>
</evidence>
<feature type="compositionally biased region" description="Pro residues" evidence="17">
    <location>
        <begin position="1891"/>
        <end position="1901"/>
    </location>
</feature>
<sequence>MSTNQEALDSILNKVKTSETLQPDECQTLVDSFASPDQSTAYLALSLLWQTARNEGAGAGSMSVEELTHEFEKATLERLSETNESSLIRGVSFITALFRVDAESAIAMLSNEGLLEDIMDGVDISPSPELSLAAARLLGEASGHKKSRAVIPRNVRQWLDVQLKQKRNEELAASSGVALAKLWHSASSDKRDETQEDSGPDINVAALTSRLVDVVLSKSNSLAVAEAVEGLAYLSTSPPIKETLSNDSTFLKRLFEVIPVRKTSGDGAGAGSRINSALLYGIISIIHNLARRRPVLSEEQKQIAKLRKMANSSLEPKEEAVLDDNEHVKARIHRLVMANVLPVLSVVAILSDSHAVQLDIGRIFLNIVEEKDLRGKVLQTGGGRALRSIVKQLTPTPQETDFKWSTTPVAFEPIQALAKLSITSPPIHVYGPDVGATLDAIRPMSLLVIHQSSTQLQQFEGMMALTNLASSGPEAAGRIANVEGLLNKVELLLLEDHTLLCRASMELICNLVSGSDPAFERYAGGTKEKSPKSKVQVVLALCDTDDVPTRMAASGTLAVLSSSVQVCRTLFDLQLETGRFLPIMIGLLSPIVHQDSSEAKEDKNLIHRAAVCIQSFLSQIESSQLEELKSKEDFLKLQSVLVGLVKRAKSLDLGDAIPPLAEAARMAPSKKAGKKVVTQSKKSAGNAKSGKVAKADWKEGFKKKQVGVSDMTLLTTISNESINENLQKRWTNAEIYTYIGAVLISVNPFRDLGIYTDEVLSKYRGKNRLEVPPHVFSIAESAYYNMNAYKENQCVIISGESGAGKTEAAKRIMQYIAAVSGGEDSGIQHIKDMVLATNPLLESFGCAKTLRNNNSSRHGKYLEIMFNDRGEPVGAQITNYLLEKGRVVGQIESERNFHIFYQFTKAASDEQREAFGLQGPDSYAYTSMSNCLDVADIDDSKDFEGTLNAMNIIGLSAEEQHGIFKMLAVVLWLGNVQFEENEDGNSVISDTGVTDFAAYLMEVDPAIVQKALTSRTMETTRGGRRGSVYEVPLNPSQAVSGRDALSKAIYNNTFEWIVSRVNVSLKTRAAYSHIIGILDIFGFEIFEDNSFEQLCINYVNEKLQQIFIELTLKTEQEEYVREQIKWTPIKFFNNKVVCELIEEKRPPGIFAALNDACATAHADPTAADGSFVQRTAALASNAHFESRGAQFLVRHYAGDVMYNVAGMTDKNKDSLIKDLLDLIGSSTDGFLQSLFPDRPDPNSKKRPPTASDRIKLSASALVDKLMKSQPSYIRTIKSNSNRSPTEYDTKAILHQIKYLGLQENIRVRRAGFAYRNTFEKVVERFYLLSPKTSYAGEYIWTGDAKSGCEQILKDTGIAKDEWQMGVTKAFIKNPETLFALETMRDKYWHNMAARIQRAFRNYMRYKNECARRIQRFWKNNKEALVYAQVRDYGHQLLGGRKERRRFSLLSYRRFMGDYLDVNGKSSLGEEIGGACGFGRDEPVTFSAKAQLLVSKLGRSSKPSPRYLVLTAKAVYIVVATAKDGQTAFNLDRKIALVTIKTLQMSSLRDDWFILNLGPTEEGDPVMSCYFKTEFATHLMQLTQTSVNLTIAPSLEYTKKKEKKAQIKFLKDETVPKDDMYKSHVVHVPSGEPPNSQSRPPAKRKAGVVRPITQGKLLRAGGPSKPRNSRPRPAAQPLPGQSKPAVLSTPAATPKPAAVTSKPAAMPKPATTYATPQSSTASTRTVPTPRQVPPPPPPPPAREPDVELYRAKFDFEAQADTEMDLRKGEEVELVEKEDNGWWLVKKGTREGWAPYNYLELIPPKAAVPAPPPPPARPRPTPSAPVTANASAKPVAVFPGMASNGSNASWKKPAVVTADSSPGSSRPASSAAKVPPPVAAKPKPPVVAAKPSAPKPGPRPPAPGAAKPSGAGAAASRGGAPGQMDLAAALARRAQRMQDED</sequence>
<dbReference type="FunFam" id="1.20.5.4820:FF:000004">
    <property type="entry name" value="Myosin IE"/>
    <property type="match status" value="1"/>
</dbReference>
<keyword evidence="11 16" id="KW-0505">Motor protein</keyword>
<feature type="region of interest" description="Disordered" evidence="17">
    <location>
        <begin position="671"/>
        <end position="691"/>
    </location>
</feature>
<dbReference type="Pfam" id="PF00063">
    <property type="entry name" value="Myosin_head"/>
    <property type="match status" value="1"/>
</dbReference>
<dbReference type="EMBL" id="ML210317">
    <property type="protein sequence ID" value="TFK19975.1"/>
    <property type="molecule type" value="Genomic_DNA"/>
</dbReference>
<dbReference type="InterPro" id="IPR010926">
    <property type="entry name" value="Myosin_TH1"/>
</dbReference>
<evidence type="ECO:0000256" key="4">
    <source>
        <dbReference type="ARBA" id="ARBA00022490"/>
    </source>
</evidence>
<dbReference type="GO" id="GO:0051286">
    <property type="term" value="C:cell tip"/>
    <property type="evidence" value="ECO:0007669"/>
    <property type="project" value="TreeGrafter"/>
</dbReference>
<dbReference type="Pfam" id="PF06017">
    <property type="entry name" value="Myosin_TH1"/>
    <property type="match status" value="1"/>
</dbReference>
<keyword evidence="3 15" id="KW-0728">SH3 domain</keyword>
<dbReference type="GO" id="GO:0051015">
    <property type="term" value="F:actin filament binding"/>
    <property type="evidence" value="ECO:0007669"/>
    <property type="project" value="TreeGrafter"/>
</dbReference>
<dbReference type="GO" id="GO:0007015">
    <property type="term" value="P:actin filament organization"/>
    <property type="evidence" value="ECO:0007669"/>
    <property type="project" value="TreeGrafter"/>
</dbReference>
<name>A0A5C3KJ91_COPMA</name>
<dbReference type="PRINTS" id="PR00193">
    <property type="entry name" value="MYOSINHEAVY"/>
</dbReference>
<evidence type="ECO:0000256" key="11">
    <source>
        <dbReference type="ARBA" id="ARBA00023175"/>
    </source>
</evidence>
<keyword evidence="9 16" id="KW-0067">ATP-binding</keyword>
<comment type="subcellular location">
    <subcellularLocation>
        <location evidence="1">Cytoplasm</location>
        <location evidence="1">Cytoskeleton</location>
        <location evidence="1">Actin patch</location>
    </subcellularLocation>
</comment>
<keyword evidence="5" id="KW-0597">Phosphoprotein</keyword>
<dbReference type="GO" id="GO:0051666">
    <property type="term" value="P:actin cortical patch localization"/>
    <property type="evidence" value="ECO:0007669"/>
    <property type="project" value="TreeGrafter"/>
</dbReference>
<dbReference type="InterPro" id="IPR036072">
    <property type="entry name" value="MYSc_Myo1"/>
</dbReference>
<dbReference type="Gene3D" id="1.20.5.4820">
    <property type="match status" value="1"/>
</dbReference>
<evidence type="ECO:0000256" key="16">
    <source>
        <dbReference type="PROSITE-ProRule" id="PRU00782"/>
    </source>
</evidence>
<keyword evidence="13" id="KW-0206">Cytoskeleton</keyword>
<feature type="compositionally biased region" description="Low complexity" evidence="17">
    <location>
        <begin position="1902"/>
        <end position="1930"/>
    </location>
</feature>
<feature type="domain" description="SH3" evidence="18">
    <location>
        <begin position="1743"/>
        <end position="1802"/>
    </location>
</feature>
<feature type="compositionally biased region" description="Pro residues" evidence="17">
    <location>
        <begin position="1729"/>
        <end position="1740"/>
    </location>
</feature>
<dbReference type="PANTHER" id="PTHR13140">
    <property type="entry name" value="MYOSIN"/>
    <property type="match status" value="1"/>
</dbReference>
<dbReference type="SMART" id="SM00242">
    <property type="entry name" value="MYSc"/>
    <property type="match status" value="1"/>
</dbReference>
<comment type="similarity">
    <text evidence="2 16">Belongs to the TRAFAC class myosin-kinesin ATPase superfamily. Myosin family.</text>
</comment>
<dbReference type="Gene3D" id="1.10.10.820">
    <property type="match status" value="1"/>
</dbReference>
<evidence type="ECO:0000256" key="17">
    <source>
        <dbReference type="SAM" id="MobiDB-lite"/>
    </source>
</evidence>
<feature type="compositionally biased region" description="Pro residues" evidence="17">
    <location>
        <begin position="1872"/>
        <end position="1883"/>
    </location>
</feature>
<feature type="domain" description="Myosin motor" evidence="19">
    <location>
        <begin position="706"/>
        <end position="1385"/>
    </location>
</feature>
<feature type="domain" description="TH1" evidence="20">
    <location>
        <begin position="1443"/>
        <end position="1633"/>
    </location>
</feature>
<dbReference type="InterPro" id="IPR016024">
    <property type="entry name" value="ARM-type_fold"/>
</dbReference>
<dbReference type="GO" id="GO:0030479">
    <property type="term" value="C:actin cortical patch"/>
    <property type="evidence" value="ECO:0007669"/>
    <property type="project" value="UniProtKB-SubCell"/>
</dbReference>
<protein>
    <submittedName>
        <fullName evidence="21">Microfilament motor</fullName>
    </submittedName>
</protein>
<dbReference type="GO" id="GO:0006897">
    <property type="term" value="P:endocytosis"/>
    <property type="evidence" value="ECO:0007669"/>
    <property type="project" value="TreeGrafter"/>
</dbReference>
<dbReference type="CDD" id="cd11856">
    <property type="entry name" value="SH3_p47phox_like"/>
    <property type="match status" value="1"/>
</dbReference>
<keyword evidence="10 16" id="KW-0518">Myosin</keyword>
<dbReference type="Gene3D" id="1.20.58.530">
    <property type="match status" value="1"/>
</dbReference>
<dbReference type="Pfam" id="PF11701">
    <property type="entry name" value="UNC45-central"/>
    <property type="match status" value="1"/>
</dbReference>
<evidence type="ECO:0000259" key="20">
    <source>
        <dbReference type="PROSITE" id="PS51757"/>
    </source>
</evidence>
<evidence type="ECO:0000256" key="8">
    <source>
        <dbReference type="ARBA" id="ARBA00022801"/>
    </source>
</evidence>
<evidence type="ECO:0000256" key="6">
    <source>
        <dbReference type="ARBA" id="ARBA00022737"/>
    </source>
</evidence>
<dbReference type="PROSITE" id="PS51757">
    <property type="entry name" value="TH1"/>
    <property type="match status" value="1"/>
</dbReference>
<dbReference type="PROSITE" id="PS50002">
    <property type="entry name" value="SH3"/>
    <property type="match status" value="1"/>
</dbReference>
<feature type="compositionally biased region" description="Polar residues" evidence="17">
    <location>
        <begin position="1711"/>
        <end position="1721"/>
    </location>
</feature>
<feature type="binding site" evidence="16">
    <location>
        <begin position="799"/>
        <end position="806"/>
    </location>
    <ligand>
        <name>ATP</name>
        <dbReference type="ChEBI" id="CHEBI:30616"/>
    </ligand>
</feature>
<dbReference type="InterPro" id="IPR001452">
    <property type="entry name" value="SH3_domain"/>
</dbReference>
<feature type="region of interest" description="Actin-binding" evidence="16">
    <location>
        <begin position="1258"/>
        <end position="1280"/>
    </location>
</feature>
<feature type="compositionally biased region" description="Pro residues" evidence="17">
    <location>
        <begin position="1807"/>
        <end position="1821"/>
    </location>
</feature>
<dbReference type="InterPro" id="IPR024660">
    <property type="entry name" value="UCS_central_dom"/>
</dbReference>
<dbReference type="OrthoDB" id="6108017at2759"/>
<dbReference type="FunFam" id="1.20.120.720:FF:000015">
    <property type="entry name" value="Myosin I"/>
    <property type="match status" value="1"/>
</dbReference>
<evidence type="ECO:0000256" key="1">
    <source>
        <dbReference type="ARBA" id="ARBA00004134"/>
    </source>
</evidence>
<keyword evidence="7 16" id="KW-0547">Nucleotide-binding</keyword>
<keyword evidence="22" id="KW-1185">Reference proteome</keyword>
<dbReference type="InterPro" id="IPR036028">
    <property type="entry name" value="SH3-like_dom_sf"/>
</dbReference>
<feature type="region of interest" description="Disordered" evidence="17">
    <location>
        <begin position="1804"/>
        <end position="1939"/>
    </location>
</feature>
<dbReference type="PANTHER" id="PTHR13140:SF837">
    <property type="entry name" value="MYOSIN-3-RELATED"/>
    <property type="match status" value="1"/>
</dbReference>
<dbReference type="Proteomes" id="UP000307440">
    <property type="component" value="Unassembled WGS sequence"/>
</dbReference>
<evidence type="ECO:0000259" key="19">
    <source>
        <dbReference type="PROSITE" id="PS51456"/>
    </source>
</evidence>
<organism evidence="21 22">
    <name type="scientific">Coprinopsis marcescibilis</name>
    <name type="common">Agaric fungus</name>
    <name type="synonym">Psathyrella marcescibilis</name>
    <dbReference type="NCBI Taxonomy" id="230819"/>
    <lineage>
        <taxon>Eukaryota</taxon>
        <taxon>Fungi</taxon>
        <taxon>Dikarya</taxon>
        <taxon>Basidiomycota</taxon>
        <taxon>Agaricomycotina</taxon>
        <taxon>Agaricomycetes</taxon>
        <taxon>Agaricomycetidae</taxon>
        <taxon>Agaricales</taxon>
        <taxon>Agaricineae</taxon>
        <taxon>Psathyrellaceae</taxon>
        <taxon>Coprinopsis</taxon>
    </lineage>
</organism>
<comment type="function">
    <text evidence="14">Type-I myosin implicated in the organization of the actin cytoskeleton. Required for proper actin cytoskeleton polarization. At the cell cortex, assembles in patch-like structures together with proteins from the actin-polymerizing machinery and promotes actin assembly. Functions as actin nucleation-promoting factor (NPF) for the Arp2/3 complex.</text>
</comment>
<dbReference type="SUPFAM" id="SSF52540">
    <property type="entry name" value="P-loop containing nucleoside triphosphate hydrolases"/>
    <property type="match status" value="1"/>
</dbReference>
<evidence type="ECO:0000256" key="3">
    <source>
        <dbReference type="ARBA" id="ARBA00022443"/>
    </source>
</evidence>
<evidence type="ECO:0000256" key="5">
    <source>
        <dbReference type="ARBA" id="ARBA00022553"/>
    </source>
</evidence>
<dbReference type="Gene3D" id="1.25.10.10">
    <property type="entry name" value="Leucine-rich Repeat Variant"/>
    <property type="match status" value="1"/>
</dbReference>
<dbReference type="Gene3D" id="3.40.850.10">
    <property type="entry name" value="Kinesin motor domain"/>
    <property type="match status" value="1"/>
</dbReference>
<proteinExistence type="inferred from homology"/>
<dbReference type="FunFam" id="1.10.10.820:FF:000001">
    <property type="entry name" value="Myosin heavy chain"/>
    <property type="match status" value="1"/>
</dbReference>
<dbReference type="SMART" id="SM00326">
    <property type="entry name" value="SH3"/>
    <property type="match status" value="1"/>
</dbReference>
<keyword evidence="4" id="KW-0963">Cytoplasm</keyword>
<dbReference type="GO" id="GO:0005886">
    <property type="term" value="C:plasma membrane"/>
    <property type="evidence" value="ECO:0007669"/>
    <property type="project" value="TreeGrafter"/>
</dbReference>
<dbReference type="InterPro" id="IPR027417">
    <property type="entry name" value="P-loop_NTPase"/>
</dbReference>
<dbReference type="GO" id="GO:0016459">
    <property type="term" value="C:myosin complex"/>
    <property type="evidence" value="ECO:0007669"/>
    <property type="project" value="UniProtKB-KW"/>
</dbReference>
<evidence type="ECO:0000313" key="22">
    <source>
        <dbReference type="Proteomes" id="UP000307440"/>
    </source>
</evidence>
<dbReference type="STRING" id="230819.A0A5C3KJ91"/>
<evidence type="ECO:0000256" key="2">
    <source>
        <dbReference type="ARBA" id="ARBA00008314"/>
    </source>
</evidence>
<dbReference type="GO" id="GO:0005524">
    <property type="term" value="F:ATP binding"/>
    <property type="evidence" value="ECO:0007669"/>
    <property type="project" value="UniProtKB-UniRule"/>
</dbReference>
<evidence type="ECO:0000256" key="9">
    <source>
        <dbReference type="ARBA" id="ARBA00022840"/>
    </source>
</evidence>
<evidence type="ECO:0000313" key="21">
    <source>
        <dbReference type="EMBL" id="TFK19975.1"/>
    </source>
</evidence>